<evidence type="ECO:0000313" key="2">
    <source>
        <dbReference type="EMBL" id="GAA5482247.1"/>
    </source>
</evidence>
<dbReference type="GO" id="GO:0016874">
    <property type="term" value="F:ligase activity"/>
    <property type="evidence" value="ECO:0007669"/>
    <property type="project" value="UniProtKB-KW"/>
</dbReference>
<dbReference type="PANTHER" id="PTHR12835:SF5">
    <property type="entry name" value="BIOTIN--PROTEIN LIGASE"/>
    <property type="match status" value="1"/>
</dbReference>
<evidence type="ECO:0000259" key="1">
    <source>
        <dbReference type="PROSITE" id="PS51733"/>
    </source>
</evidence>
<dbReference type="EMBL" id="BAABRI010000007">
    <property type="protein sequence ID" value="GAA5482247.1"/>
    <property type="molecule type" value="Genomic_DNA"/>
</dbReference>
<gene>
    <name evidence="2" type="primary">birA_1</name>
    <name evidence="2" type="ORF">Hsar01_01464</name>
</gene>
<keyword evidence="2" id="KW-0436">Ligase</keyword>
<proteinExistence type="predicted"/>
<dbReference type="Pfam" id="PF03099">
    <property type="entry name" value="BPL_LplA_LipB"/>
    <property type="match status" value="1"/>
</dbReference>
<reference evidence="2 3" key="1">
    <citation type="submission" date="2024-02" db="EMBL/GenBank/DDBJ databases">
        <title>Haloferula sargassicola NBRC 104335.</title>
        <authorList>
            <person name="Ichikawa N."/>
            <person name="Katano-Makiyama Y."/>
            <person name="Hidaka K."/>
        </authorList>
    </citation>
    <scope>NUCLEOTIDE SEQUENCE [LARGE SCALE GENOMIC DNA]</scope>
    <source>
        <strain evidence="2 3">NBRC 104335</strain>
    </source>
</reference>
<sequence length="318" mass="34717">MWWLGDDPERLRRVFDLDPPSPAAEPPPIPVVAAWQALELGEIPAFLARTGSADDPRVLIHLGHAGRSPYESIRRALAAGARLPSQLVVVSGSGEGLRGHRDRSWAAISGNLHMSVLLRRPLPISQVGAGLSMLPSVVVADWLSGRLPVRPEIKWVNDLVVDGRKIGGVLASSAIRGSRFEDCLFGIGLNLAVAPEIEPDVFVPGTTCVAEWIEPPAVGIVARELLDGLDRAFERLEHDGCEPIHERYRQHCHGIGRPVRVWADEPGDPLRRPPLAAGTLEDVLPDLHLRVSGTAEAIGRGRLAFETDIRQHMTRRRS</sequence>
<dbReference type="Gene3D" id="3.30.930.10">
    <property type="entry name" value="Bira Bifunctional Protein, Domain 2"/>
    <property type="match status" value="1"/>
</dbReference>
<dbReference type="InterPro" id="IPR004143">
    <property type="entry name" value="BPL_LPL_catalytic"/>
</dbReference>
<accession>A0ABP9ULI7</accession>
<feature type="domain" description="BPL/LPL catalytic" evidence="1">
    <location>
        <begin position="53"/>
        <end position="237"/>
    </location>
</feature>
<evidence type="ECO:0000313" key="3">
    <source>
        <dbReference type="Proteomes" id="UP001476282"/>
    </source>
</evidence>
<dbReference type="Proteomes" id="UP001476282">
    <property type="component" value="Unassembled WGS sequence"/>
</dbReference>
<comment type="caution">
    <text evidence="2">The sequence shown here is derived from an EMBL/GenBank/DDBJ whole genome shotgun (WGS) entry which is preliminary data.</text>
</comment>
<dbReference type="InterPro" id="IPR045864">
    <property type="entry name" value="aa-tRNA-synth_II/BPL/LPL"/>
</dbReference>
<dbReference type="PROSITE" id="PS51733">
    <property type="entry name" value="BPL_LPL_CATALYTIC"/>
    <property type="match status" value="1"/>
</dbReference>
<dbReference type="PANTHER" id="PTHR12835">
    <property type="entry name" value="BIOTIN PROTEIN LIGASE"/>
    <property type="match status" value="1"/>
</dbReference>
<name>A0ABP9ULI7_9BACT</name>
<keyword evidence="3" id="KW-1185">Reference proteome</keyword>
<organism evidence="2 3">
    <name type="scientific">Haloferula sargassicola</name>
    <dbReference type="NCBI Taxonomy" id="490096"/>
    <lineage>
        <taxon>Bacteria</taxon>
        <taxon>Pseudomonadati</taxon>
        <taxon>Verrucomicrobiota</taxon>
        <taxon>Verrucomicrobiia</taxon>
        <taxon>Verrucomicrobiales</taxon>
        <taxon>Verrucomicrobiaceae</taxon>
        <taxon>Haloferula</taxon>
    </lineage>
</organism>
<protein>
    <submittedName>
        <fullName evidence="2">Bifunctional ligase/repressor BirA</fullName>
    </submittedName>
</protein>
<dbReference type="SUPFAM" id="SSF55681">
    <property type="entry name" value="Class II aaRS and biotin synthetases"/>
    <property type="match status" value="1"/>
</dbReference>